<evidence type="ECO:0000313" key="3">
    <source>
        <dbReference type="EMBL" id="SFB04701.1"/>
    </source>
</evidence>
<dbReference type="RefSeq" id="WP_090236471.1">
    <property type="nucleotide sequence ID" value="NZ_FOJW01000006.1"/>
</dbReference>
<evidence type="ECO:0000256" key="1">
    <source>
        <dbReference type="SAM" id="MobiDB-lite"/>
    </source>
</evidence>
<dbReference type="Gene3D" id="2.120.10.30">
    <property type="entry name" value="TolB, C-terminal domain"/>
    <property type="match status" value="1"/>
</dbReference>
<feature type="region of interest" description="Disordered" evidence="1">
    <location>
        <begin position="20"/>
        <end position="46"/>
    </location>
</feature>
<dbReference type="OrthoDB" id="9770043at2"/>
<dbReference type="InterPro" id="IPR012938">
    <property type="entry name" value="Glc/Sorbosone_DH"/>
</dbReference>
<feature type="domain" description="Glucose/Sorbosone dehydrogenase" evidence="2">
    <location>
        <begin position="57"/>
        <end position="348"/>
    </location>
</feature>
<dbReference type="Proteomes" id="UP000198642">
    <property type="component" value="Unassembled WGS sequence"/>
</dbReference>
<protein>
    <submittedName>
        <fullName evidence="3">Glucose/arabinose dehydrogenase, beta-propeller fold</fullName>
    </submittedName>
</protein>
<dbReference type="PANTHER" id="PTHR19328:SF13">
    <property type="entry name" value="HIPL1 PROTEIN"/>
    <property type="match status" value="1"/>
</dbReference>
<dbReference type="SUPFAM" id="SSF50952">
    <property type="entry name" value="Soluble quinoprotein glucose dehydrogenase"/>
    <property type="match status" value="1"/>
</dbReference>
<name>A0A1I0XUM3_9BACI</name>
<dbReference type="InterPro" id="IPR011041">
    <property type="entry name" value="Quinoprot_gluc/sorb_DH_b-prop"/>
</dbReference>
<reference evidence="3 4" key="1">
    <citation type="submission" date="2016-10" db="EMBL/GenBank/DDBJ databases">
        <authorList>
            <person name="de Groot N.N."/>
        </authorList>
    </citation>
    <scope>NUCLEOTIDE SEQUENCE [LARGE SCALE GENOMIC DNA]</scope>
    <source>
        <strain evidence="3 4">CGMCC 1.3702</strain>
    </source>
</reference>
<sequence>MKIRYFVLLIILVSACSYDDTSPSDDEQSPSDNTQSSESELTVPEHSDEVEIVAENLEEPWEIAMQEGRFYISERTGSIVTVANDWQTRKPVQLEKDLSNQSEAGLLGLAFPDDFATTNEAIAYYSYQENNTYYQRVVKIEELDNQWQETSVLLDEIPGGQVHHGGRLEIGPDSKLYITTGDATNPELSQDMDSLAGKILRMKQDGAIPDDNPFENSYIYSYGHRNSQGLAWNDEHELYATEHGSNAHDEINRITKGRNYGWPVIQGDETAEDMNPPVIHSGENTWAPSGMTYHDGYFYFASLAGEALRRFDPNREAEEVVISEEGRVRDAFSTEEGIYYLTNNTDGRGNPAEDDDRLLFIPNSRLE</sequence>
<dbReference type="InterPro" id="IPR011042">
    <property type="entry name" value="6-blade_b-propeller_TolB-like"/>
</dbReference>
<dbReference type="PROSITE" id="PS51257">
    <property type="entry name" value="PROKAR_LIPOPROTEIN"/>
    <property type="match status" value="1"/>
</dbReference>
<evidence type="ECO:0000313" key="4">
    <source>
        <dbReference type="Proteomes" id="UP000198642"/>
    </source>
</evidence>
<gene>
    <name evidence="3" type="ORF">SAMN04488072_10631</name>
</gene>
<dbReference type="AlphaFoldDB" id="A0A1I0XUM3"/>
<organism evidence="3 4">
    <name type="scientific">Lentibacillus halodurans</name>
    <dbReference type="NCBI Taxonomy" id="237679"/>
    <lineage>
        <taxon>Bacteria</taxon>
        <taxon>Bacillati</taxon>
        <taxon>Bacillota</taxon>
        <taxon>Bacilli</taxon>
        <taxon>Bacillales</taxon>
        <taxon>Bacillaceae</taxon>
        <taxon>Lentibacillus</taxon>
    </lineage>
</organism>
<accession>A0A1I0XUM3</accession>
<dbReference type="Pfam" id="PF07995">
    <property type="entry name" value="GSDH"/>
    <property type="match status" value="1"/>
</dbReference>
<dbReference type="PANTHER" id="PTHR19328">
    <property type="entry name" value="HEDGEHOG-INTERACTING PROTEIN"/>
    <property type="match status" value="1"/>
</dbReference>
<feature type="compositionally biased region" description="Polar residues" evidence="1">
    <location>
        <begin position="30"/>
        <end position="40"/>
    </location>
</feature>
<proteinExistence type="predicted"/>
<keyword evidence="4" id="KW-1185">Reference proteome</keyword>
<evidence type="ECO:0000259" key="2">
    <source>
        <dbReference type="Pfam" id="PF07995"/>
    </source>
</evidence>
<dbReference type="EMBL" id="FOJW01000006">
    <property type="protein sequence ID" value="SFB04701.1"/>
    <property type="molecule type" value="Genomic_DNA"/>
</dbReference>
<dbReference type="STRING" id="237679.SAMN04488072_10631"/>